<evidence type="ECO:0000313" key="3">
    <source>
        <dbReference type="Proteomes" id="UP001158576"/>
    </source>
</evidence>
<evidence type="ECO:0000313" key="2">
    <source>
        <dbReference type="EMBL" id="CAG5112191.1"/>
    </source>
</evidence>
<reference evidence="2 3" key="1">
    <citation type="submission" date="2021-04" db="EMBL/GenBank/DDBJ databases">
        <authorList>
            <person name="Bliznina A."/>
        </authorList>
    </citation>
    <scope>NUCLEOTIDE SEQUENCE [LARGE SCALE GENOMIC DNA]</scope>
</reference>
<feature type="compositionally biased region" description="Acidic residues" evidence="1">
    <location>
        <begin position="50"/>
        <end position="59"/>
    </location>
</feature>
<name>A0ABN7T3Z6_OIKDI</name>
<protein>
    <submittedName>
        <fullName evidence="2">Oidioi.mRNA.OKI2018_I69.chr2.g6434.t1.cds</fullName>
    </submittedName>
</protein>
<feature type="compositionally biased region" description="Basic and acidic residues" evidence="1">
    <location>
        <begin position="38"/>
        <end position="49"/>
    </location>
</feature>
<keyword evidence="3" id="KW-1185">Reference proteome</keyword>
<feature type="region of interest" description="Disordered" evidence="1">
    <location>
        <begin position="1"/>
        <end position="69"/>
    </location>
</feature>
<proteinExistence type="predicted"/>
<accession>A0ABN7T3Z6</accession>
<feature type="compositionally biased region" description="Basic residues" evidence="1">
    <location>
        <begin position="1"/>
        <end position="17"/>
    </location>
</feature>
<dbReference type="EMBL" id="OU015567">
    <property type="protein sequence ID" value="CAG5112191.1"/>
    <property type="molecule type" value="Genomic_DNA"/>
</dbReference>
<sequence length="218" mass="25507">MKNKAKKSTHQKNKVSKILRGAVTKRESLNKKRRLSRASKDAEEERERESIDEESEDDQDVQKAAQEFDESAEWELEQLGGLSLSWGKRKVRNDDGVMKAQYYLKPDEEHRIWVKWTVAYNDGLRWSAEKQENLVNVKKENIKKALQDKMISPYPNVHEGPDSGWRERKAICQKLGYVPWKPNNRKKSAKYKFFNAEMPVTQSEVDDTDEETDDDTTD</sequence>
<dbReference type="Proteomes" id="UP001158576">
    <property type="component" value="Chromosome 2"/>
</dbReference>
<evidence type="ECO:0000256" key="1">
    <source>
        <dbReference type="SAM" id="MobiDB-lite"/>
    </source>
</evidence>
<gene>
    <name evidence="2" type="ORF">OKIOD_LOCUS15199</name>
</gene>
<organism evidence="2 3">
    <name type="scientific">Oikopleura dioica</name>
    <name type="common">Tunicate</name>
    <dbReference type="NCBI Taxonomy" id="34765"/>
    <lineage>
        <taxon>Eukaryota</taxon>
        <taxon>Metazoa</taxon>
        <taxon>Chordata</taxon>
        <taxon>Tunicata</taxon>
        <taxon>Appendicularia</taxon>
        <taxon>Copelata</taxon>
        <taxon>Oikopleuridae</taxon>
        <taxon>Oikopleura</taxon>
    </lineage>
</organism>